<dbReference type="PANTHER" id="PTHR12202">
    <property type="entry name" value="ESF1 HOMOLOG"/>
    <property type="match status" value="1"/>
</dbReference>
<comment type="similarity">
    <text evidence="2">Belongs to the ESF1 family.</text>
</comment>
<evidence type="ECO:0000256" key="5">
    <source>
        <dbReference type="SAM" id="MobiDB-lite"/>
    </source>
</evidence>
<feature type="domain" description="NUC153" evidence="6">
    <location>
        <begin position="663"/>
        <end position="691"/>
    </location>
</feature>
<evidence type="ECO:0000256" key="1">
    <source>
        <dbReference type="ARBA" id="ARBA00004604"/>
    </source>
</evidence>
<feature type="domain" description="ESF1 RRM" evidence="7">
    <location>
        <begin position="197"/>
        <end position="367"/>
    </location>
</feature>
<feature type="compositionally biased region" description="Acidic residues" evidence="5">
    <location>
        <begin position="91"/>
        <end position="138"/>
    </location>
</feature>
<dbReference type="GO" id="GO:0006364">
    <property type="term" value="P:rRNA processing"/>
    <property type="evidence" value="ECO:0007669"/>
    <property type="project" value="InterPro"/>
</dbReference>
<feature type="region of interest" description="Disordered" evidence="5">
    <location>
        <begin position="1"/>
        <end position="195"/>
    </location>
</feature>
<feature type="region of interest" description="Disordered" evidence="5">
    <location>
        <begin position="443"/>
        <end position="465"/>
    </location>
</feature>
<feature type="compositionally biased region" description="Basic residues" evidence="5">
    <location>
        <begin position="1"/>
        <end position="11"/>
    </location>
</feature>
<keyword evidence="3" id="KW-0175">Coiled coil</keyword>
<dbReference type="EMBL" id="JANBUL010000060">
    <property type="protein sequence ID" value="KAJ2782878.1"/>
    <property type="molecule type" value="Genomic_DNA"/>
</dbReference>
<feature type="compositionally biased region" description="Basic residues" evidence="5">
    <location>
        <begin position="634"/>
        <end position="648"/>
    </location>
</feature>
<dbReference type="GO" id="GO:0005730">
    <property type="term" value="C:nucleolus"/>
    <property type="evidence" value="ECO:0007669"/>
    <property type="project" value="UniProtKB-SubCell"/>
</dbReference>
<feature type="compositionally biased region" description="Basic and acidic residues" evidence="5">
    <location>
        <begin position="589"/>
        <end position="611"/>
    </location>
</feature>
<feature type="compositionally biased region" description="Basic and acidic residues" evidence="5">
    <location>
        <begin position="512"/>
        <end position="522"/>
    </location>
</feature>
<dbReference type="Pfam" id="PF08159">
    <property type="entry name" value="NUC153"/>
    <property type="match status" value="1"/>
</dbReference>
<dbReference type="Pfam" id="PF25121">
    <property type="entry name" value="RRM_ESF1"/>
    <property type="match status" value="1"/>
</dbReference>
<sequence length="706" mass="77495">MPPRDKKPRKKAGGDAPVKRVTHDSRFSHVQDDPRFRRPSKNQAKVKVDKRFAHMIRDKDFTETTRVDRYGRVQEDNRAKAHLKSTYDFGSSDDGEEGSDSEEDSNGDDEDSGSGEDSGGEEESGSGEEDSGSEEDGSDAVSVDRARGRGVASDSSSDSEDDSDISDVDWGKYGGGQNGGLSDLEEDPDSIPRGDETKRFACINMDWDHVRAIDLYTVFSGFKPDSGAILSVRVYPSEFGAERMAREAVEGPPRELFAAPRARHSSDSDSDSDSNSGSGSDSDADSVDLVKEQVKNNDEIDQVALRKYELEKMRYYFAVVECDSVATAQAICGQCDGTEYEASANFFDLRFIPDDMTFDQAPRDEATHMPENYKPVEFSTQALKHSKVQLTWDADEPSRVKATRRAFTQDEVDEMDFGKLLASSSDDSSSGDEQDMERKRALLLSGGGDGDGSESGDDGDGKDAALGDLEITFAPGLSEAASARLEAKKQQANTAKRAEETPIERFRRLKQEKRERWRESRKAAKAGHGSGGKNNKDDSDSDNLVSGNELGADVAGDSFFTYEDEDRLMPAKAGKANGGKANGGKAKGGKAETKAERKQRMEAEAKERAELELLLDGPESGRKHFDLDEIVKAEKRKGRKGKGKGKGGKKPDVEDDFELNVSDPRFGALFDSHNFAIDPNNPNFKKTKAMKELLSESRKRRKSAHD</sequence>
<feature type="compositionally biased region" description="Basic and acidic residues" evidence="5">
    <location>
        <begin position="17"/>
        <end position="36"/>
    </location>
</feature>
<feature type="compositionally biased region" description="Basic and acidic residues" evidence="5">
    <location>
        <begin position="496"/>
        <end position="506"/>
    </location>
</feature>
<dbReference type="OrthoDB" id="431825at2759"/>
<dbReference type="InterPro" id="IPR039754">
    <property type="entry name" value="Esf1"/>
</dbReference>
<evidence type="ECO:0000313" key="8">
    <source>
        <dbReference type="EMBL" id="KAJ2782878.1"/>
    </source>
</evidence>
<comment type="subcellular location">
    <subcellularLocation>
        <location evidence="1">Nucleus</location>
        <location evidence="1">Nucleolus</location>
    </subcellularLocation>
</comment>
<feature type="compositionally biased region" description="Basic and acidic residues" evidence="5">
    <location>
        <begin position="46"/>
        <end position="79"/>
    </location>
</feature>
<accession>A0A9W8HFM7</accession>
<dbReference type="AlphaFoldDB" id="A0A9W8HFM7"/>
<feature type="region of interest" description="Disordered" evidence="5">
    <location>
        <begin position="259"/>
        <end position="286"/>
    </location>
</feature>
<dbReference type="InterPro" id="IPR056750">
    <property type="entry name" value="RRM_ESF1"/>
</dbReference>
<dbReference type="PANTHER" id="PTHR12202:SF0">
    <property type="entry name" value="ESF1 HOMOLOG"/>
    <property type="match status" value="1"/>
</dbReference>
<reference evidence="8" key="1">
    <citation type="submission" date="2022-07" db="EMBL/GenBank/DDBJ databases">
        <title>Phylogenomic reconstructions and comparative analyses of Kickxellomycotina fungi.</title>
        <authorList>
            <person name="Reynolds N.K."/>
            <person name="Stajich J.E."/>
            <person name="Barry K."/>
            <person name="Grigoriev I.V."/>
            <person name="Crous P."/>
            <person name="Smith M.E."/>
        </authorList>
    </citation>
    <scope>NUCLEOTIDE SEQUENCE</scope>
    <source>
        <strain evidence="8">NBRC 105414</strain>
    </source>
</reference>
<name>A0A9W8HFM7_9FUNG</name>
<feature type="compositionally biased region" description="Gly residues" evidence="5">
    <location>
        <begin position="576"/>
        <end position="586"/>
    </location>
</feature>
<evidence type="ECO:0000313" key="9">
    <source>
        <dbReference type="Proteomes" id="UP001140217"/>
    </source>
</evidence>
<keyword evidence="4" id="KW-0539">Nucleus</keyword>
<gene>
    <name evidence="8" type="primary">ESF1</name>
    <name evidence="8" type="ORF">H4R18_002027</name>
</gene>
<proteinExistence type="inferred from homology"/>
<evidence type="ECO:0000256" key="3">
    <source>
        <dbReference type="ARBA" id="ARBA00023054"/>
    </source>
</evidence>
<evidence type="ECO:0000259" key="6">
    <source>
        <dbReference type="Pfam" id="PF08159"/>
    </source>
</evidence>
<feature type="compositionally biased region" description="Acidic residues" evidence="5">
    <location>
        <begin position="157"/>
        <end position="167"/>
    </location>
</feature>
<evidence type="ECO:0000256" key="4">
    <source>
        <dbReference type="ARBA" id="ARBA00023242"/>
    </source>
</evidence>
<dbReference type="GO" id="GO:0003723">
    <property type="term" value="F:RNA binding"/>
    <property type="evidence" value="ECO:0007669"/>
    <property type="project" value="TreeGrafter"/>
</dbReference>
<evidence type="ECO:0000256" key="2">
    <source>
        <dbReference type="ARBA" id="ARBA00009087"/>
    </source>
</evidence>
<keyword evidence="9" id="KW-1185">Reference proteome</keyword>
<organism evidence="8 9">
    <name type="scientific">Coemansia javaensis</name>
    <dbReference type="NCBI Taxonomy" id="2761396"/>
    <lineage>
        <taxon>Eukaryota</taxon>
        <taxon>Fungi</taxon>
        <taxon>Fungi incertae sedis</taxon>
        <taxon>Zoopagomycota</taxon>
        <taxon>Kickxellomycotina</taxon>
        <taxon>Kickxellomycetes</taxon>
        <taxon>Kickxellales</taxon>
        <taxon>Kickxellaceae</taxon>
        <taxon>Coemansia</taxon>
    </lineage>
</organism>
<feature type="region of interest" description="Disordered" evidence="5">
    <location>
        <begin position="482"/>
        <end position="551"/>
    </location>
</feature>
<comment type="caution">
    <text evidence="8">The sequence shown here is derived from an EMBL/GenBank/DDBJ whole genome shotgun (WGS) entry which is preliminary data.</text>
</comment>
<dbReference type="InterPro" id="IPR012580">
    <property type="entry name" value="NUC153"/>
</dbReference>
<evidence type="ECO:0000259" key="7">
    <source>
        <dbReference type="Pfam" id="PF25121"/>
    </source>
</evidence>
<feature type="compositionally biased region" description="Basic and acidic residues" evidence="5">
    <location>
        <begin position="619"/>
        <end position="633"/>
    </location>
</feature>
<protein>
    <submittedName>
        <fullName evidence="8">Pre-rRNA-processing protein esf1</fullName>
    </submittedName>
</protein>
<dbReference type="Proteomes" id="UP001140217">
    <property type="component" value="Unassembled WGS sequence"/>
</dbReference>
<feature type="region of interest" description="Disordered" evidence="5">
    <location>
        <begin position="570"/>
        <end position="657"/>
    </location>
</feature>